<dbReference type="InParanoid" id="A0A316W6K6"/>
<dbReference type="Proteomes" id="UP000245783">
    <property type="component" value="Unassembled WGS sequence"/>
</dbReference>
<feature type="non-terminal residue" evidence="1">
    <location>
        <position position="1"/>
    </location>
</feature>
<dbReference type="RefSeq" id="XP_025371898.1">
    <property type="nucleotide sequence ID" value="XM_025512414.1"/>
</dbReference>
<sequence>IRRFGGPGNSSGFRKAVCCCCCCCCCHRCVHDCTELLAALTHTRAPQFKANKLVPTSDLLLTAELFGRV</sequence>
<evidence type="ECO:0000313" key="1">
    <source>
        <dbReference type="EMBL" id="PWN44738.1"/>
    </source>
</evidence>
<reference evidence="1 2" key="1">
    <citation type="journal article" date="2018" name="Mol. Biol. Evol.">
        <title>Broad Genomic Sampling Reveals a Smut Pathogenic Ancestry of the Fungal Clade Ustilaginomycotina.</title>
        <authorList>
            <person name="Kijpornyongpan T."/>
            <person name="Mondo S.J."/>
            <person name="Barry K."/>
            <person name="Sandor L."/>
            <person name="Lee J."/>
            <person name="Lipzen A."/>
            <person name="Pangilinan J."/>
            <person name="LaButti K."/>
            <person name="Hainaut M."/>
            <person name="Henrissat B."/>
            <person name="Grigoriev I.V."/>
            <person name="Spatafora J.W."/>
            <person name="Aime M.C."/>
        </authorList>
    </citation>
    <scope>NUCLEOTIDE SEQUENCE [LARGE SCALE GENOMIC DNA]</scope>
    <source>
        <strain evidence="1 2">MCA 4658</strain>
    </source>
</reference>
<protein>
    <submittedName>
        <fullName evidence="1">Uncharacterized protein</fullName>
    </submittedName>
</protein>
<proteinExistence type="predicted"/>
<accession>A0A316W6K6</accession>
<dbReference type="GeneID" id="37034284"/>
<gene>
    <name evidence="1" type="ORF">IE81DRAFT_310296</name>
</gene>
<organism evidence="1 2">
    <name type="scientific">Ceraceosorus guamensis</name>
    <dbReference type="NCBI Taxonomy" id="1522189"/>
    <lineage>
        <taxon>Eukaryota</taxon>
        <taxon>Fungi</taxon>
        <taxon>Dikarya</taxon>
        <taxon>Basidiomycota</taxon>
        <taxon>Ustilaginomycotina</taxon>
        <taxon>Exobasidiomycetes</taxon>
        <taxon>Ceraceosorales</taxon>
        <taxon>Ceraceosoraceae</taxon>
        <taxon>Ceraceosorus</taxon>
    </lineage>
</organism>
<dbReference type="EMBL" id="KZ819359">
    <property type="protein sequence ID" value="PWN44738.1"/>
    <property type="molecule type" value="Genomic_DNA"/>
</dbReference>
<dbReference type="AlphaFoldDB" id="A0A316W6K6"/>
<keyword evidence="2" id="KW-1185">Reference proteome</keyword>
<evidence type="ECO:0000313" key="2">
    <source>
        <dbReference type="Proteomes" id="UP000245783"/>
    </source>
</evidence>
<name>A0A316W6K6_9BASI</name>